<evidence type="ECO:0000313" key="1">
    <source>
        <dbReference type="EMBL" id="MCA9386545.1"/>
    </source>
</evidence>
<sequence>MKFLELLLGNESSSKEVGSFECTNSQLTSAFIKLSSVVGISNPNTLLNSSGKGISITKKGDKYQIKLLMFTPPIELEWTDLSPLSDLLNHLEKIASSSDKQIGSVTFKRISNGEKYFQLGISA</sequence>
<name>A0A955RLB9_9BACT</name>
<reference evidence="1" key="1">
    <citation type="submission" date="2020-04" db="EMBL/GenBank/DDBJ databases">
        <authorList>
            <person name="Zhang T."/>
        </authorList>
    </citation>
    <scope>NUCLEOTIDE SEQUENCE</scope>
    <source>
        <strain evidence="1">HKST-UBA09</strain>
    </source>
</reference>
<organism evidence="1 2">
    <name type="scientific">Candidatus Dojkabacteria bacterium</name>
    <dbReference type="NCBI Taxonomy" id="2099670"/>
    <lineage>
        <taxon>Bacteria</taxon>
        <taxon>Candidatus Dojkabacteria</taxon>
    </lineage>
</organism>
<dbReference type="AlphaFoldDB" id="A0A955RLB9"/>
<accession>A0A955RLB9</accession>
<proteinExistence type="predicted"/>
<dbReference type="Proteomes" id="UP000714915">
    <property type="component" value="Unassembled WGS sequence"/>
</dbReference>
<evidence type="ECO:0000313" key="2">
    <source>
        <dbReference type="Proteomes" id="UP000714915"/>
    </source>
</evidence>
<dbReference type="EMBL" id="JAGQLF010000005">
    <property type="protein sequence ID" value="MCA9386545.1"/>
    <property type="molecule type" value="Genomic_DNA"/>
</dbReference>
<reference evidence="1" key="2">
    <citation type="journal article" date="2021" name="Microbiome">
        <title>Successional dynamics and alternative stable states in a saline activated sludge microbial community over 9 years.</title>
        <authorList>
            <person name="Wang Y."/>
            <person name="Ye J."/>
            <person name="Ju F."/>
            <person name="Liu L."/>
            <person name="Boyd J.A."/>
            <person name="Deng Y."/>
            <person name="Parks D.H."/>
            <person name="Jiang X."/>
            <person name="Yin X."/>
            <person name="Woodcroft B.J."/>
            <person name="Tyson G.W."/>
            <person name="Hugenholtz P."/>
            <person name="Polz M.F."/>
            <person name="Zhang T."/>
        </authorList>
    </citation>
    <scope>NUCLEOTIDE SEQUENCE</scope>
    <source>
        <strain evidence="1">HKST-UBA09</strain>
    </source>
</reference>
<protein>
    <submittedName>
        <fullName evidence="1">Uncharacterized protein</fullName>
    </submittedName>
</protein>
<gene>
    <name evidence="1" type="ORF">KC669_00775</name>
</gene>
<comment type="caution">
    <text evidence="1">The sequence shown here is derived from an EMBL/GenBank/DDBJ whole genome shotgun (WGS) entry which is preliminary data.</text>
</comment>